<reference evidence="7" key="1">
    <citation type="submission" date="2015-02" db="EMBL/GenBank/DDBJ databases">
        <title>Complete Genome Sequencing of Pandoraea vervacti NS15 sp. nov.</title>
        <authorList>
            <person name="Chan K.-G."/>
        </authorList>
    </citation>
    <scope>NUCLEOTIDE SEQUENCE [LARGE SCALE GENOMIC DNA]</scope>
    <source>
        <strain evidence="7">NS15</strain>
    </source>
</reference>
<evidence type="ECO:0000256" key="2">
    <source>
        <dbReference type="ARBA" id="ARBA00023015"/>
    </source>
</evidence>
<protein>
    <submittedName>
        <fullName evidence="6">MerR family transcriptional regulator</fullName>
    </submittedName>
</protein>
<evidence type="ECO:0000313" key="6">
    <source>
        <dbReference type="EMBL" id="AJP57626.1"/>
    </source>
</evidence>
<dbReference type="InterPro" id="IPR000551">
    <property type="entry name" value="MerR-type_HTH_dom"/>
</dbReference>
<gene>
    <name evidence="6" type="ORF">UC34_12700</name>
</gene>
<dbReference type="PROSITE" id="PS00552">
    <property type="entry name" value="HTH_MERR_1"/>
    <property type="match status" value="1"/>
</dbReference>
<keyword evidence="1" id="KW-0678">Repressor</keyword>
<organism evidence="6 7">
    <name type="scientific">Pandoraea vervacti</name>
    <dbReference type="NCBI Taxonomy" id="656178"/>
    <lineage>
        <taxon>Bacteria</taxon>
        <taxon>Pseudomonadati</taxon>
        <taxon>Pseudomonadota</taxon>
        <taxon>Betaproteobacteria</taxon>
        <taxon>Burkholderiales</taxon>
        <taxon>Burkholderiaceae</taxon>
        <taxon>Pandoraea</taxon>
    </lineage>
</organism>
<dbReference type="PANTHER" id="PTHR30204:SF69">
    <property type="entry name" value="MERR-FAMILY TRANSCRIPTIONAL REGULATOR"/>
    <property type="match status" value="1"/>
</dbReference>
<dbReference type="InterPro" id="IPR009061">
    <property type="entry name" value="DNA-bd_dom_put_sf"/>
</dbReference>
<name>A0ABN4FPW6_9BURK</name>
<dbReference type="PROSITE" id="PS50937">
    <property type="entry name" value="HTH_MERR_2"/>
    <property type="match status" value="1"/>
</dbReference>
<keyword evidence="2" id="KW-0805">Transcription regulation</keyword>
<dbReference type="RefSeq" id="WP_044455826.1">
    <property type="nucleotide sequence ID" value="NZ_CP010897.2"/>
</dbReference>
<sequence length="344" mass="37036">MKSATTRLNASDAARRLGVSNKALRLYEQHGLLTPGRTSAGYRVYDAREMARAEEVVALRALGLSLAQVASVMNGDKPTLADALATHEAVLDAEIRARLQRLETVRSLRAGLALGRMPAAGALPDLVEQAAPSVSFDLPWPWGGERFDMRDIRPLNYIIGALGSGKTRLAMRLAQAMPNGAFLGLDRLDAQCTTALSAPPLRALDDARLRERVAQAEAWLMDEGAQPSESLTVLLCALEAERAGALVVDMIEQDLGQPTQEALIRYLRHHAKRRVHPLFMMTRSSSILDMSAIGPDEAIILCPANHSPPVRVAPYAGSPGYEAVATCLASPEVRARIAAPPAMV</sequence>
<evidence type="ECO:0000313" key="7">
    <source>
        <dbReference type="Proteomes" id="UP000035085"/>
    </source>
</evidence>
<dbReference type="EMBL" id="CP010897">
    <property type="protein sequence ID" value="AJP57626.1"/>
    <property type="molecule type" value="Genomic_DNA"/>
</dbReference>
<dbReference type="Proteomes" id="UP000035085">
    <property type="component" value="Chromosome"/>
</dbReference>
<evidence type="ECO:0000256" key="3">
    <source>
        <dbReference type="ARBA" id="ARBA00023125"/>
    </source>
</evidence>
<dbReference type="Gene3D" id="1.10.1660.10">
    <property type="match status" value="1"/>
</dbReference>
<feature type="domain" description="HTH merR-type" evidence="5">
    <location>
        <begin position="13"/>
        <end position="75"/>
    </location>
</feature>
<accession>A0ABN4FPW6</accession>
<evidence type="ECO:0000259" key="5">
    <source>
        <dbReference type="PROSITE" id="PS50937"/>
    </source>
</evidence>
<dbReference type="Pfam" id="PF13411">
    <property type="entry name" value="MerR_1"/>
    <property type="match status" value="1"/>
</dbReference>
<dbReference type="InterPro" id="IPR027417">
    <property type="entry name" value="P-loop_NTPase"/>
</dbReference>
<dbReference type="CDD" id="cd00592">
    <property type="entry name" value="HTH_MerR-like"/>
    <property type="match status" value="1"/>
</dbReference>
<proteinExistence type="predicted"/>
<keyword evidence="7" id="KW-1185">Reference proteome</keyword>
<dbReference type="PANTHER" id="PTHR30204">
    <property type="entry name" value="REDOX-CYCLING DRUG-SENSING TRANSCRIPTIONAL ACTIVATOR SOXR"/>
    <property type="match status" value="1"/>
</dbReference>
<dbReference type="SMART" id="SM00422">
    <property type="entry name" value="HTH_MERR"/>
    <property type="match status" value="1"/>
</dbReference>
<evidence type="ECO:0000256" key="1">
    <source>
        <dbReference type="ARBA" id="ARBA00022491"/>
    </source>
</evidence>
<keyword evidence="4" id="KW-0804">Transcription</keyword>
<keyword evidence="3" id="KW-0238">DNA-binding</keyword>
<dbReference type="SUPFAM" id="SSF52540">
    <property type="entry name" value="P-loop containing nucleoside triphosphate hydrolases"/>
    <property type="match status" value="1"/>
</dbReference>
<dbReference type="InterPro" id="IPR047057">
    <property type="entry name" value="MerR_fam"/>
</dbReference>
<evidence type="ECO:0000256" key="4">
    <source>
        <dbReference type="ARBA" id="ARBA00023163"/>
    </source>
</evidence>
<dbReference type="SUPFAM" id="SSF46955">
    <property type="entry name" value="Putative DNA-binding domain"/>
    <property type="match status" value="1"/>
</dbReference>